<evidence type="ECO:0000313" key="4">
    <source>
        <dbReference type="EMBL" id="MBU2872656.1"/>
    </source>
</evidence>
<feature type="transmembrane region" description="Helical" evidence="1">
    <location>
        <begin position="20"/>
        <end position="39"/>
    </location>
</feature>
<keyword evidence="5" id="KW-1185">Reference proteome</keyword>
<sequence>MKTPDVSSDPALASKQSPIWLKWFETIAITVLFIALGFWNRPDDPLFVSDVFPWPALVTLLAGLRYGFFMALVSSTVILATAGLLLRAELLPGDQLPYVWGLGVMAIGLLAGEFRDYWDRRIEKLVAANQYRHTRLEEFTRNFYLLKVSHDRLEQQLAGSSSSLREALRRLYSEISHAQGSGLNRETSELIMRLMVRYGQLQIAAIYAVEEGQLAETPLTSIGNFQPIETDDPLLTHALQEQTLVSVHTEYRDNRNELKTKLLLALPLIDSTGIIIGMIAVEAMPFFSFQPKTLRLLAILAGHMADMIQEQTKVQQQSAPEWRQFKFQLARVISDAQNHALPGSLVHLSFKEAADAVRVIERMQQMRRGLDVIAYPPDASETQVAILMPLTDELGCAAYVQRLADDIRQQTGQSLEALAHIRQQQISGTTDIAQWFERIRKEPA</sequence>
<evidence type="ECO:0000313" key="5">
    <source>
        <dbReference type="Proteomes" id="UP000753376"/>
    </source>
</evidence>
<dbReference type="Pfam" id="PF16963">
    <property type="entry name" value="PelD_GGDEF"/>
    <property type="match status" value="1"/>
</dbReference>
<comment type="caution">
    <text evidence="4">The sequence shown here is derived from an EMBL/GenBank/DDBJ whole genome shotgun (WGS) entry which is preliminary data.</text>
</comment>
<dbReference type="Pfam" id="PF01590">
    <property type="entry name" value="GAF"/>
    <property type="match status" value="1"/>
</dbReference>
<gene>
    <name evidence="4" type="ORF">KO508_01435</name>
</gene>
<keyword evidence="1" id="KW-0472">Membrane</keyword>
<protein>
    <submittedName>
        <fullName evidence="4">GAF domain-containing protein</fullName>
    </submittedName>
</protein>
<dbReference type="EMBL" id="JAHKPV010000001">
    <property type="protein sequence ID" value="MBU2872656.1"/>
    <property type="molecule type" value="Genomic_DNA"/>
</dbReference>
<keyword evidence="1" id="KW-1133">Transmembrane helix</keyword>
<organism evidence="4 5">
    <name type="scientific">Marinobacter salexigens</name>
    <dbReference type="NCBI Taxonomy" id="1925763"/>
    <lineage>
        <taxon>Bacteria</taxon>
        <taxon>Pseudomonadati</taxon>
        <taxon>Pseudomonadota</taxon>
        <taxon>Gammaproteobacteria</taxon>
        <taxon>Pseudomonadales</taxon>
        <taxon>Marinobacteraceae</taxon>
        <taxon>Marinobacter</taxon>
    </lineage>
</organism>
<dbReference type="RefSeq" id="WP_216006568.1">
    <property type="nucleotide sequence ID" value="NZ_JAHKPV010000001.1"/>
</dbReference>
<dbReference type="Proteomes" id="UP000753376">
    <property type="component" value="Unassembled WGS sequence"/>
</dbReference>
<dbReference type="InterPro" id="IPR031583">
    <property type="entry name" value="PelD_GGDEF"/>
</dbReference>
<evidence type="ECO:0000259" key="2">
    <source>
        <dbReference type="Pfam" id="PF01590"/>
    </source>
</evidence>
<feature type="transmembrane region" description="Helical" evidence="1">
    <location>
        <begin position="51"/>
        <end position="84"/>
    </location>
</feature>
<evidence type="ECO:0000259" key="3">
    <source>
        <dbReference type="Pfam" id="PF16963"/>
    </source>
</evidence>
<proteinExistence type="predicted"/>
<feature type="domain" description="GAF" evidence="2">
    <location>
        <begin position="186"/>
        <end position="305"/>
    </location>
</feature>
<reference evidence="4 5" key="1">
    <citation type="submission" date="2021-05" db="EMBL/GenBank/DDBJ databases">
        <title>Draft genomes of bacteria isolated from model marine particles.</title>
        <authorList>
            <person name="Datta M.S."/>
            <person name="Schwartzman J.A."/>
            <person name="Enke T.N."/>
            <person name="Saavedra J."/>
            <person name="Cermak N."/>
            <person name="Cordero O.X."/>
        </authorList>
    </citation>
    <scope>NUCLEOTIDE SEQUENCE [LARGE SCALE GENOMIC DNA]</scope>
    <source>
        <strain evidence="4 5">D2M19</strain>
    </source>
</reference>
<dbReference type="InterPro" id="IPR003018">
    <property type="entry name" value="GAF"/>
</dbReference>
<accession>A0ABS6A431</accession>
<name>A0ABS6A431_9GAMM</name>
<evidence type="ECO:0000256" key="1">
    <source>
        <dbReference type="SAM" id="Phobius"/>
    </source>
</evidence>
<feature type="transmembrane region" description="Helical" evidence="1">
    <location>
        <begin position="96"/>
        <end position="114"/>
    </location>
</feature>
<keyword evidence="1" id="KW-0812">Transmembrane</keyword>
<feature type="domain" description="PelD GGDEF" evidence="3">
    <location>
        <begin position="324"/>
        <end position="426"/>
    </location>
</feature>
<feature type="transmembrane region" description="Helical" evidence="1">
    <location>
        <begin position="262"/>
        <end position="287"/>
    </location>
</feature>